<evidence type="ECO:0000313" key="3">
    <source>
        <dbReference type="Proteomes" id="UP001558613"/>
    </source>
</evidence>
<keyword evidence="3" id="KW-1185">Reference proteome</keyword>
<dbReference type="Proteomes" id="UP001558613">
    <property type="component" value="Unassembled WGS sequence"/>
</dbReference>
<name>A0ABR3MKP0_9TELE</name>
<comment type="caution">
    <text evidence="2">The sequence shown here is derived from an EMBL/GenBank/DDBJ whole genome shotgun (WGS) entry which is preliminary data.</text>
</comment>
<evidence type="ECO:0000256" key="1">
    <source>
        <dbReference type="SAM" id="MobiDB-lite"/>
    </source>
</evidence>
<gene>
    <name evidence="2" type="ORF">QQF64_005063</name>
</gene>
<proteinExistence type="predicted"/>
<organism evidence="2 3">
    <name type="scientific">Cirrhinus molitorella</name>
    <name type="common">mud carp</name>
    <dbReference type="NCBI Taxonomy" id="172907"/>
    <lineage>
        <taxon>Eukaryota</taxon>
        <taxon>Metazoa</taxon>
        <taxon>Chordata</taxon>
        <taxon>Craniata</taxon>
        <taxon>Vertebrata</taxon>
        <taxon>Euteleostomi</taxon>
        <taxon>Actinopterygii</taxon>
        <taxon>Neopterygii</taxon>
        <taxon>Teleostei</taxon>
        <taxon>Ostariophysi</taxon>
        <taxon>Cypriniformes</taxon>
        <taxon>Cyprinidae</taxon>
        <taxon>Labeoninae</taxon>
        <taxon>Labeonini</taxon>
        <taxon>Cirrhinus</taxon>
    </lineage>
</organism>
<accession>A0ABR3MKP0</accession>
<evidence type="ECO:0000313" key="2">
    <source>
        <dbReference type="EMBL" id="KAL1264708.1"/>
    </source>
</evidence>
<dbReference type="EMBL" id="JAYMGO010000012">
    <property type="protein sequence ID" value="KAL1264708.1"/>
    <property type="molecule type" value="Genomic_DNA"/>
</dbReference>
<reference evidence="2 3" key="1">
    <citation type="submission" date="2023-09" db="EMBL/GenBank/DDBJ databases">
        <authorList>
            <person name="Wang M."/>
        </authorList>
    </citation>
    <scope>NUCLEOTIDE SEQUENCE [LARGE SCALE GENOMIC DNA]</scope>
    <source>
        <strain evidence="2">GT-2023</strain>
        <tissue evidence="2">Liver</tissue>
    </source>
</reference>
<sequence length="110" mass="12245">MTTCLSRWEITSGTQFKFKTQRVHRDEAGNLTVNLPCFGPQPEINICSEMGDTRGEPQEEKEPKLSTVREGRPQASVRLALVIGTSEREGPGMTLKTRGETNPCGFQYCP</sequence>
<protein>
    <submittedName>
        <fullName evidence="2">Uncharacterized protein</fullName>
    </submittedName>
</protein>
<feature type="compositionally biased region" description="Basic and acidic residues" evidence="1">
    <location>
        <begin position="51"/>
        <end position="72"/>
    </location>
</feature>
<feature type="region of interest" description="Disordered" evidence="1">
    <location>
        <begin position="50"/>
        <end position="73"/>
    </location>
</feature>